<keyword evidence="5 7" id="KW-0472">Membrane</keyword>
<dbReference type="RefSeq" id="WP_092436327.1">
    <property type="nucleotide sequence ID" value="NZ_FMYP01000011.1"/>
</dbReference>
<dbReference type="GO" id="GO:0007165">
    <property type="term" value="P:signal transduction"/>
    <property type="evidence" value="ECO:0007669"/>
    <property type="project" value="InterPro"/>
</dbReference>
<feature type="coiled-coil region" evidence="6">
    <location>
        <begin position="613"/>
        <end position="660"/>
    </location>
</feature>
<dbReference type="SUPFAM" id="SSF55785">
    <property type="entry name" value="PYP-like sensor domain (PAS domain)"/>
    <property type="match status" value="1"/>
</dbReference>
<reference evidence="9 10" key="1">
    <citation type="submission" date="2016-09" db="EMBL/GenBank/DDBJ databases">
        <authorList>
            <person name="Capua I."/>
            <person name="De Benedictis P."/>
            <person name="Joannis T."/>
            <person name="Lombin L.H."/>
            <person name="Cattoli G."/>
        </authorList>
    </citation>
    <scope>NUCLEOTIDE SEQUENCE [LARGE SCALE GENOMIC DNA]</scope>
    <source>
        <strain evidence="9 10">A7P-90m</strain>
    </source>
</reference>
<dbReference type="Pfam" id="PF02743">
    <property type="entry name" value="dCache_1"/>
    <property type="match status" value="1"/>
</dbReference>
<dbReference type="Gene3D" id="3.30.450.40">
    <property type="match status" value="1"/>
</dbReference>
<feature type="domain" description="HAMP" evidence="8">
    <location>
        <begin position="341"/>
        <end position="395"/>
    </location>
</feature>
<dbReference type="Pfam" id="PF13185">
    <property type="entry name" value="GAF_2"/>
    <property type="match status" value="1"/>
</dbReference>
<evidence type="ECO:0000313" key="9">
    <source>
        <dbReference type="EMBL" id="SDB94175.1"/>
    </source>
</evidence>
<keyword evidence="3 7" id="KW-0812">Transmembrane</keyword>
<keyword evidence="2" id="KW-1003">Cell membrane</keyword>
<evidence type="ECO:0000256" key="4">
    <source>
        <dbReference type="ARBA" id="ARBA00022989"/>
    </source>
</evidence>
<dbReference type="InterPro" id="IPR035965">
    <property type="entry name" value="PAS-like_dom_sf"/>
</dbReference>
<proteinExistence type="predicted"/>
<sequence>MRIKLKIRTKLLLSILTVTAIVYTASMGYMSAKLQNLALKDAKEIADAYARENANLTKANLNVDMNMTRGLAHSLSKIKDIPKNQQVESIKRALEGVAVENPEFLSVWVNFEISTFDSTYKKDYGRQRYTFWWENNALRYKEEILNLDGDNVTGAYFLMKQSKEETVLNPYWFTYLEGGKPILESSVCVPLIENNRFLGVFGLDLSLERFQPIVESIKPFENSFAYLVSNDGAIVAHPNRELVGKKIKEVMPLLDSLNNISEQIKTGKAFNYSTLDSSLASTVYVSYAPIFIGKSKTPWSIAIVAPLKVLVKEADIAFRNSLMIGVFGFLLLMGVLWVLAYNITHPLVRTISVIRSLAKGEFDTNNLLEANTGDEIEDISTSVNTLIQGLGKTTEFAKEIGVGNLEVNYQSLGRNDMLGKALLEMQKSLVHSKNQEEVRRQEDEKHSWATRGLAMFAEILRQNNNNLEELSYQVISNLVKYSNCNLGGLFLKNEDNASDKYLELKSCYAYDKRKFLEKRVEISEGLVGRCAQESETIYLTEIPEGYITIASGLGEKSPTCLLLVPLTLNDDVFGVIEIASLEIIEDYVVEFIEKIGETIAATLSNVKINIRTVELLEASRQQSEELASQEEEMRQNMEELQATQEEAARKTGEMESLINALNASSYVVEYSLDGRITSVNDAFVAVLNKPREAVIGEHHSANIVLDAKQKKEYDKFWNDLRRGVIKKETTKLKVNNETYTFLETYTPIYDENRKIYKILKIAHNITDFTHK</sequence>
<evidence type="ECO:0000256" key="1">
    <source>
        <dbReference type="ARBA" id="ARBA00004651"/>
    </source>
</evidence>
<dbReference type="Proteomes" id="UP000199452">
    <property type="component" value="Unassembled WGS sequence"/>
</dbReference>
<dbReference type="InterPro" id="IPR003018">
    <property type="entry name" value="GAF"/>
</dbReference>
<organism evidence="9 10">
    <name type="scientific">Williamwhitmania taraxaci</name>
    <dbReference type="NCBI Taxonomy" id="1640674"/>
    <lineage>
        <taxon>Bacteria</taxon>
        <taxon>Pseudomonadati</taxon>
        <taxon>Bacteroidota</taxon>
        <taxon>Bacteroidia</taxon>
        <taxon>Bacteroidales</taxon>
        <taxon>Williamwhitmaniaceae</taxon>
        <taxon>Williamwhitmania</taxon>
    </lineage>
</organism>
<gene>
    <name evidence="9" type="ORF">SAMN05216323_101145</name>
</gene>
<dbReference type="GO" id="GO:0005886">
    <property type="term" value="C:plasma membrane"/>
    <property type="evidence" value="ECO:0007669"/>
    <property type="project" value="UniProtKB-SubCell"/>
</dbReference>
<evidence type="ECO:0000256" key="7">
    <source>
        <dbReference type="SAM" id="Phobius"/>
    </source>
</evidence>
<dbReference type="OrthoDB" id="1109395at2"/>
<dbReference type="Gene3D" id="6.10.340.10">
    <property type="match status" value="1"/>
</dbReference>
<comment type="subcellular location">
    <subcellularLocation>
        <location evidence="1">Cell membrane</location>
        <topology evidence="1">Multi-pass membrane protein</topology>
    </subcellularLocation>
</comment>
<dbReference type="PROSITE" id="PS50885">
    <property type="entry name" value="HAMP"/>
    <property type="match status" value="1"/>
</dbReference>
<protein>
    <submittedName>
        <fullName evidence="9">Methyl-accepting chemotaxis protein</fullName>
    </submittedName>
</protein>
<dbReference type="Pfam" id="PF13426">
    <property type="entry name" value="PAS_9"/>
    <property type="match status" value="1"/>
</dbReference>
<evidence type="ECO:0000259" key="8">
    <source>
        <dbReference type="PROSITE" id="PS50885"/>
    </source>
</evidence>
<dbReference type="CDD" id="cd00130">
    <property type="entry name" value="PAS"/>
    <property type="match status" value="1"/>
</dbReference>
<evidence type="ECO:0000256" key="2">
    <source>
        <dbReference type="ARBA" id="ARBA00022475"/>
    </source>
</evidence>
<keyword evidence="4 7" id="KW-1133">Transmembrane helix</keyword>
<dbReference type="InterPro" id="IPR029016">
    <property type="entry name" value="GAF-like_dom_sf"/>
</dbReference>
<dbReference type="Pfam" id="PF00672">
    <property type="entry name" value="HAMP"/>
    <property type="match status" value="1"/>
</dbReference>
<evidence type="ECO:0000256" key="3">
    <source>
        <dbReference type="ARBA" id="ARBA00022692"/>
    </source>
</evidence>
<dbReference type="STRING" id="1640674.SAMN05216323_101145"/>
<dbReference type="InterPro" id="IPR033479">
    <property type="entry name" value="dCache_1"/>
</dbReference>
<feature type="transmembrane region" description="Helical" evidence="7">
    <location>
        <begin position="322"/>
        <end position="343"/>
    </location>
</feature>
<dbReference type="EMBL" id="FMYP01000011">
    <property type="protein sequence ID" value="SDB94175.1"/>
    <property type="molecule type" value="Genomic_DNA"/>
</dbReference>
<keyword evidence="10" id="KW-1185">Reference proteome</keyword>
<dbReference type="AlphaFoldDB" id="A0A1G6HJT6"/>
<dbReference type="CDD" id="cd12913">
    <property type="entry name" value="PDC1_MCP_like"/>
    <property type="match status" value="1"/>
</dbReference>
<dbReference type="InterPro" id="IPR000014">
    <property type="entry name" value="PAS"/>
</dbReference>
<name>A0A1G6HJT6_9BACT</name>
<keyword evidence="6" id="KW-0175">Coiled coil</keyword>
<dbReference type="SUPFAM" id="SSF55781">
    <property type="entry name" value="GAF domain-like"/>
    <property type="match status" value="1"/>
</dbReference>
<dbReference type="CDD" id="cd12912">
    <property type="entry name" value="PDC2_MCP_like"/>
    <property type="match status" value="1"/>
</dbReference>
<evidence type="ECO:0000256" key="5">
    <source>
        <dbReference type="ARBA" id="ARBA00023136"/>
    </source>
</evidence>
<dbReference type="Gene3D" id="3.30.450.20">
    <property type="entry name" value="PAS domain"/>
    <property type="match status" value="3"/>
</dbReference>
<evidence type="ECO:0000256" key="6">
    <source>
        <dbReference type="SAM" id="Coils"/>
    </source>
</evidence>
<evidence type="ECO:0000313" key="10">
    <source>
        <dbReference type="Proteomes" id="UP000199452"/>
    </source>
</evidence>
<dbReference type="InterPro" id="IPR003660">
    <property type="entry name" value="HAMP_dom"/>
</dbReference>
<accession>A0A1G6HJT6</accession>